<organism evidence="2 3">
    <name type="scientific">Heligmosomoides polygyrus</name>
    <name type="common">Parasitic roundworm</name>
    <dbReference type="NCBI Taxonomy" id="6339"/>
    <lineage>
        <taxon>Eukaryota</taxon>
        <taxon>Metazoa</taxon>
        <taxon>Ecdysozoa</taxon>
        <taxon>Nematoda</taxon>
        <taxon>Chromadorea</taxon>
        <taxon>Rhabditida</taxon>
        <taxon>Rhabditina</taxon>
        <taxon>Rhabditomorpha</taxon>
        <taxon>Strongyloidea</taxon>
        <taxon>Heligmosomidae</taxon>
        <taxon>Heligmosomoides</taxon>
    </lineage>
</organism>
<dbReference type="AlphaFoldDB" id="A0A183GF93"/>
<keyword evidence="2" id="KW-1185">Reference proteome</keyword>
<evidence type="ECO:0000313" key="1">
    <source>
        <dbReference type="EMBL" id="VDP23099.1"/>
    </source>
</evidence>
<dbReference type="Proteomes" id="UP000050761">
    <property type="component" value="Unassembled WGS sequence"/>
</dbReference>
<accession>A0A183GF93</accession>
<reference evidence="1 2" key="1">
    <citation type="submission" date="2018-11" db="EMBL/GenBank/DDBJ databases">
        <authorList>
            <consortium name="Pathogen Informatics"/>
        </authorList>
    </citation>
    <scope>NUCLEOTIDE SEQUENCE [LARGE SCALE GENOMIC DNA]</scope>
</reference>
<protein>
    <submittedName>
        <fullName evidence="1 3">Uncharacterized protein</fullName>
    </submittedName>
</protein>
<name>A0A183GF93_HELPZ</name>
<dbReference type="EMBL" id="UZAH01032661">
    <property type="protein sequence ID" value="VDP23099.1"/>
    <property type="molecule type" value="Genomic_DNA"/>
</dbReference>
<sequence>MDPPRSRDTKSVIWSFRTFTKKSDQRVGGRPDIPRRLVGDGSRPACACEVHYVAGLPNFRRLRPCNSGSDLRTSARLGTPEAFSYLRESCHSEHRPLDSTLRDTDRVFIQLSYSGGVE</sequence>
<evidence type="ECO:0000313" key="2">
    <source>
        <dbReference type="Proteomes" id="UP000050761"/>
    </source>
</evidence>
<accession>A0A3P8FI34</accession>
<proteinExistence type="predicted"/>
<gene>
    <name evidence="1" type="ORF">HPBE_LOCUS21052</name>
</gene>
<reference evidence="3" key="2">
    <citation type="submission" date="2019-09" db="UniProtKB">
        <authorList>
            <consortium name="WormBaseParasite"/>
        </authorList>
    </citation>
    <scope>IDENTIFICATION</scope>
</reference>
<evidence type="ECO:0000313" key="3">
    <source>
        <dbReference type="WBParaSite" id="HPBE_0002105301-mRNA-1"/>
    </source>
</evidence>
<dbReference type="WBParaSite" id="HPBE_0002105301-mRNA-1">
    <property type="protein sequence ID" value="HPBE_0002105301-mRNA-1"/>
    <property type="gene ID" value="HPBE_0002105301"/>
</dbReference>